<protein>
    <submittedName>
        <fullName evidence="3">ATP-dependent endonuclease</fullName>
    </submittedName>
</protein>
<dbReference type="Proteomes" id="UP000321408">
    <property type="component" value="Chromosome"/>
</dbReference>
<dbReference type="KEGG" id="psyt:DSAG12_02670"/>
<accession>A0A5B9DDJ0</accession>
<keyword evidence="3" id="KW-0255">Endonuclease</keyword>
<reference evidence="3 4" key="2">
    <citation type="journal article" date="2024" name="Int. J. Syst. Evol. Microbiol.">
        <title>Promethearchaeum syntrophicum gen. nov., sp. nov., an anaerobic, obligately syntrophic archaeon, the first isolate of the lineage 'Asgard' archaea, and proposal of the new archaeal phylum Promethearchaeota phyl. nov. and kingdom Promethearchaeati regn. nov.</title>
        <authorList>
            <person name="Imachi H."/>
            <person name="Nobu M.K."/>
            <person name="Kato S."/>
            <person name="Takaki Y."/>
            <person name="Miyazaki M."/>
            <person name="Miyata M."/>
            <person name="Ogawara M."/>
            <person name="Saito Y."/>
            <person name="Sakai S."/>
            <person name="Tahara Y.O."/>
            <person name="Takano Y."/>
            <person name="Tasumi E."/>
            <person name="Uematsu K."/>
            <person name="Yoshimura T."/>
            <person name="Itoh T."/>
            <person name="Ohkuma M."/>
            <person name="Takai K."/>
        </authorList>
    </citation>
    <scope>NUCLEOTIDE SEQUENCE [LARGE SCALE GENOMIC DNA]</scope>
    <source>
        <strain evidence="3 4">MK-D1</strain>
    </source>
</reference>
<gene>
    <name evidence="3" type="ORF">DSAG12_02670</name>
</gene>
<dbReference type="OrthoDB" id="25344at2157"/>
<sequence length="715" mass="82656">MKIKHIKIQGYRSLDNFSINLSDYTVIVGKNNAGKSNLLSAINSFYHPKLLTINDATRNGLGDIIRSEISIKLTFDKLLDSEKQNNQKYVENNQIIVELVAKVRDEEDKIVEKLKPEHHGYIKKYDYEFSDSIESKIRELVCSETVPSQDVVRDVPILNIIAQVEAPSGRITKERWNNILTKFIDQVPGIRKIPKIVRDDDHKYQGFIGSNSAENSGRCLFIPAILNPSENLDETKQNSQIYRLVSSLMNKSIPQPLEDEFSNFVEKLNNERDSTRQDLIDRFDEELRVWDTKIDITLDKPSLENALPVAFKINFNDGVPTDLRHKGTGLQRYIFFKFLKIYNELMQDSEISLILLFEEPEAHLHPHFQREIAEIIEGLKSSLIHHYQIILTTHSPQFIDVTRMENLYRFSRLDNHCTDSENCFLDLSNINDKLKTAYFFNPHVREVFFADKVILVEGISEIQFFEYLKNQGVISFSNCSIIGMGGKQNYRYFIPILNAAKIPYCIVVDEDPYFEPHYKIKNENSLRLKRRDYLITKDILNKIDSNLGKLCVISPDFDTLIGTSKNQLSSRGKHIATNYRLKKIYTSALPDFSSKKNELETIAKKILNFETISDQSIQFPGENLWTPVDQNAVSLTEINEKYIVTKLIGAIKNWKNSIKTFTPIQAKNFLIELRKQTQTHLADLSKKFRKPLDAVSEKHKSTQTKLGNFIRKKDI</sequence>
<dbReference type="InterPro" id="IPR027417">
    <property type="entry name" value="P-loop_NTPase"/>
</dbReference>
<proteinExistence type="predicted"/>
<dbReference type="InterPro" id="IPR041685">
    <property type="entry name" value="AAA_GajA/Old/RecF-like"/>
</dbReference>
<evidence type="ECO:0000313" key="3">
    <source>
        <dbReference type="EMBL" id="QEE16840.1"/>
    </source>
</evidence>
<keyword evidence="3" id="KW-0540">Nuclease</keyword>
<dbReference type="CDD" id="cd00267">
    <property type="entry name" value="ABC_ATPase"/>
    <property type="match status" value="1"/>
</dbReference>
<name>A0A5B9DDJ0_9ARCH</name>
<dbReference type="PANTHER" id="PTHR43581:SF4">
    <property type="entry name" value="ATP_GTP PHOSPHATASE"/>
    <property type="match status" value="1"/>
</dbReference>
<evidence type="ECO:0000259" key="1">
    <source>
        <dbReference type="Pfam" id="PF13175"/>
    </source>
</evidence>
<keyword evidence="3" id="KW-0378">Hydrolase</keyword>
<dbReference type="AlphaFoldDB" id="A0A5B9DDJ0"/>
<dbReference type="PANTHER" id="PTHR43581">
    <property type="entry name" value="ATP/GTP PHOSPHATASE"/>
    <property type="match status" value="1"/>
</dbReference>
<evidence type="ECO:0000313" key="4">
    <source>
        <dbReference type="Proteomes" id="UP000321408"/>
    </source>
</evidence>
<dbReference type="GeneID" id="41330650"/>
<dbReference type="Pfam" id="PF20469">
    <property type="entry name" value="OLD-like_TOPRIM"/>
    <property type="match status" value="1"/>
</dbReference>
<organism evidence="3 4">
    <name type="scientific">Promethearchaeum syntrophicum</name>
    <dbReference type="NCBI Taxonomy" id="2594042"/>
    <lineage>
        <taxon>Archaea</taxon>
        <taxon>Promethearchaeati</taxon>
        <taxon>Promethearchaeota</taxon>
        <taxon>Promethearchaeia</taxon>
        <taxon>Promethearchaeales</taxon>
        <taxon>Promethearchaeaceae</taxon>
        <taxon>Promethearchaeum</taxon>
    </lineage>
</organism>
<evidence type="ECO:0000259" key="2">
    <source>
        <dbReference type="Pfam" id="PF20469"/>
    </source>
</evidence>
<dbReference type="Gene3D" id="3.40.50.300">
    <property type="entry name" value="P-loop containing nucleotide triphosphate hydrolases"/>
    <property type="match status" value="1"/>
</dbReference>
<dbReference type="InterPro" id="IPR034139">
    <property type="entry name" value="TOPRIM_OLD"/>
</dbReference>
<reference evidence="3 4" key="1">
    <citation type="journal article" date="2020" name="Nature">
        <title>Isolation of an archaeon at the prokaryote-eukaryote interface.</title>
        <authorList>
            <person name="Imachi H."/>
            <person name="Nobu M.K."/>
            <person name="Nakahara N."/>
            <person name="Morono Y."/>
            <person name="Ogawara M."/>
            <person name="Takaki Y."/>
            <person name="Takano Y."/>
            <person name="Uematsu K."/>
            <person name="Ikuta T."/>
            <person name="Ito M."/>
            <person name="Matsui Y."/>
            <person name="Miyazaki M."/>
            <person name="Murata K."/>
            <person name="Saito Y."/>
            <person name="Sakai S."/>
            <person name="Song C."/>
            <person name="Tasumi E."/>
            <person name="Yamanaka Y."/>
            <person name="Yamaguchi T."/>
            <person name="Kamagata Y."/>
            <person name="Tamaki H."/>
            <person name="Takai K."/>
        </authorList>
    </citation>
    <scope>NUCLEOTIDE SEQUENCE [LARGE SCALE GENOMIC DNA]</scope>
    <source>
        <strain evidence="3 4">MK-D1</strain>
    </source>
</reference>
<dbReference type="Pfam" id="PF13175">
    <property type="entry name" value="AAA_15"/>
    <property type="match status" value="1"/>
</dbReference>
<dbReference type="SUPFAM" id="SSF52540">
    <property type="entry name" value="P-loop containing nucleoside triphosphate hydrolases"/>
    <property type="match status" value="1"/>
</dbReference>
<dbReference type="CDD" id="cd01026">
    <property type="entry name" value="TOPRIM_OLD"/>
    <property type="match status" value="1"/>
</dbReference>
<dbReference type="InterPro" id="IPR051396">
    <property type="entry name" value="Bact_Antivir_Def_Nuclease"/>
</dbReference>
<feature type="domain" description="Endonuclease GajA/Old nuclease/RecF-like AAA" evidence="1">
    <location>
        <begin position="1"/>
        <end position="399"/>
    </location>
</feature>
<feature type="domain" description="OLD protein-like TOPRIM" evidence="2">
    <location>
        <begin position="448"/>
        <end position="511"/>
    </location>
</feature>
<keyword evidence="4" id="KW-1185">Reference proteome</keyword>
<dbReference type="RefSeq" id="WP_147663768.1">
    <property type="nucleotide sequence ID" value="NZ_CP042905.2"/>
</dbReference>
<dbReference type="EMBL" id="CP042905">
    <property type="protein sequence ID" value="QEE16840.1"/>
    <property type="molecule type" value="Genomic_DNA"/>
</dbReference>